<dbReference type="GO" id="GO:0005739">
    <property type="term" value="C:mitochondrion"/>
    <property type="evidence" value="ECO:0007669"/>
    <property type="project" value="TreeGrafter"/>
</dbReference>
<dbReference type="PANTHER" id="PTHR16295">
    <property type="entry name" value="TRAF-TYPE ZINC FINGER PROTEIN-RELATED"/>
    <property type="match status" value="1"/>
</dbReference>
<dbReference type="PANTHER" id="PTHR16295:SF10">
    <property type="entry name" value="EXPRESSED PROTEIN"/>
    <property type="match status" value="1"/>
</dbReference>
<dbReference type="InterPro" id="IPR051986">
    <property type="entry name" value="Innate_Immune_Apopt_Reg"/>
</dbReference>
<feature type="region of interest" description="Disordered" evidence="1">
    <location>
        <begin position="134"/>
        <end position="162"/>
    </location>
</feature>
<proteinExistence type="predicted"/>
<gene>
    <name evidence="3" type="ORF">ZIOFF_017531</name>
</gene>
<dbReference type="Proteomes" id="UP000734854">
    <property type="component" value="Unassembled WGS sequence"/>
</dbReference>
<reference evidence="3 4" key="1">
    <citation type="submission" date="2020-08" db="EMBL/GenBank/DDBJ databases">
        <title>Plant Genome Project.</title>
        <authorList>
            <person name="Zhang R.-G."/>
        </authorList>
    </citation>
    <scope>NUCLEOTIDE SEQUENCE [LARGE SCALE GENOMIC DNA]</scope>
    <source>
        <tissue evidence="3">Rhizome</tissue>
    </source>
</reference>
<dbReference type="EMBL" id="JACMSC010000005">
    <property type="protein sequence ID" value="KAG6520475.1"/>
    <property type="molecule type" value="Genomic_DNA"/>
</dbReference>
<accession>A0A8J5H4T5</accession>
<protein>
    <submittedName>
        <fullName evidence="3">Uncharacterized protein</fullName>
    </submittedName>
</protein>
<keyword evidence="2" id="KW-1133">Transmembrane helix</keyword>
<comment type="caution">
    <text evidence="3">The sequence shown here is derived from an EMBL/GenBank/DDBJ whole genome shotgun (WGS) entry which is preliminary data.</text>
</comment>
<name>A0A8J5H4T5_ZINOF</name>
<keyword evidence="4" id="KW-1185">Reference proteome</keyword>
<keyword evidence="2" id="KW-0812">Transmembrane</keyword>
<sequence length="195" mass="22350">MAISSELITATCSHCERDIPTLNIDLHYAHCSRNLQKCAICGDMIPKKHADEHYNEIHAPVDCSLCSERIERELWSLHKGERCPQRIITCEYCEFPLPAVDLIKHQEVCGNRTEYCDLCQKYVRLRERINHDIQFHSSPGDTAEPPRDIAPPVRERANRRRARATSRSRVLLTIAITGAAVVIGSFFLQRVEDKQ</sequence>
<dbReference type="OrthoDB" id="193703at2759"/>
<organism evidence="3 4">
    <name type="scientific">Zingiber officinale</name>
    <name type="common">Ginger</name>
    <name type="synonym">Amomum zingiber</name>
    <dbReference type="NCBI Taxonomy" id="94328"/>
    <lineage>
        <taxon>Eukaryota</taxon>
        <taxon>Viridiplantae</taxon>
        <taxon>Streptophyta</taxon>
        <taxon>Embryophyta</taxon>
        <taxon>Tracheophyta</taxon>
        <taxon>Spermatophyta</taxon>
        <taxon>Magnoliopsida</taxon>
        <taxon>Liliopsida</taxon>
        <taxon>Zingiberales</taxon>
        <taxon>Zingiberaceae</taxon>
        <taxon>Zingiber</taxon>
    </lineage>
</organism>
<dbReference type="AlphaFoldDB" id="A0A8J5H4T5"/>
<keyword evidence="2" id="KW-0472">Membrane</keyword>
<feature type="transmembrane region" description="Helical" evidence="2">
    <location>
        <begin position="170"/>
        <end position="188"/>
    </location>
</feature>
<evidence type="ECO:0000313" key="3">
    <source>
        <dbReference type="EMBL" id="KAG6520475.1"/>
    </source>
</evidence>
<evidence type="ECO:0000256" key="2">
    <source>
        <dbReference type="SAM" id="Phobius"/>
    </source>
</evidence>
<evidence type="ECO:0000313" key="4">
    <source>
        <dbReference type="Proteomes" id="UP000734854"/>
    </source>
</evidence>
<evidence type="ECO:0000256" key="1">
    <source>
        <dbReference type="SAM" id="MobiDB-lite"/>
    </source>
</evidence>